<dbReference type="InterPro" id="IPR036514">
    <property type="entry name" value="SGNH_hydro_sf"/>
</dbReference>
<dbReference type="GeneID" id="66305011"/>
<dbReference type="Pfam" id="PF03629">
    <property type="entry name" value="SASA"/>
    <property type="match status" value="1"/>
</dbReference>
<evidence type="ECO:0000313" key="7">
    <source>
        <dbReference type="Proteomes" id="UP000061809"/>
    </source>
</evidence>
<dbReference type="InterPro" id="IPR039329">
    <property type="entry name" value="SIAE"/>
</dbReference>
<feature type="chain" id="PRO_5013461323" evidence="2">
    <location>
        <begin position="19"/>
        <end position="467"/>
    </location>
</feature>
<keyword evidence="2" id="KW-0732">Signal</keyword>
<keyword evidence="1" id="KW-0378">Hydrolase</keyword>
<sequence>MKHFLFFAALLIANAIGAKVTLPHIMGNDMVLQQQSLCRLWGKATPGKSLTVTTSWNNRKYKTIASENGEWLVEVNTPKAGGPYKITFDDGEKTILDNILIGEVWICSGQSNMEMPVQGFLGQPTNNSLETIAKAGNYPNIRFISLPQTDSTQPLSDCDATWKVSNSENIPTLSANAYFFAKMLNETLHVPVGIIVSCWGGSSIESWMSPEALQSVDGWDRKQAEARKKIQQRPSLLYNGMITPINKFSAKGFLWSQGEGNIQNYKLYAQLKTAMVKQWRTEWKNPNMPFYFAMSAPGKGHKGKPFLVEQQIKCLDMIPNSGIVLTTDLGKEFEYHYPQANIVGERFAILALSEAYQMKGFPAHGPLLEGVVIENGRAIVTYKDTPLGLCPTSYNITGFEMAGADRKFHPAKARIVDKEAKLVVECEEVPEPIAVRYAFHSWYETNLTNTFGLPAQPFRTDNWDNVE</sequence>
<dbReference type="Proteomes" id="UP000283341">
    <property type="component" value="Unassembled WGS sequence"/>
</dbReference>
<reference evidence="4 7" key="1">
    <citation type="journal article" date="2015" name="Science">
        <title>Genetic determinants of in vivo fitness and diet responsiveness in multiple human gut Bacteroides.</title>
        <authorList>
            <person name="Wu M."/>
            <person name="McNulty N.P."/>
            <person name="Rodionov D.A."/>
            <person name="Khoroshkin M.S."/>
            <person name="Griffin N.W."/>
            <person name="Cheng J."/>
            <person name="Latreille P."/>
            <person name="Kerstetter R.A."/>
            <person name="Terrapon N."/>
            <person name="Henrissat B."/>
            <person name="Osterman A.L."/>
            <person name="Gordon J.I."/>
        </authorList>
    </citation>
    <scope>NUCLEOTIDE SEQUENCE [LARGE SCALE GENOMIC DNA]</scope>
    <source>
        <strain evidence="4 7">WH2</strain>
    </source>
</reference>
<dbReference type="AlphaFoldDB" id="A0A0P0GLV5"/>
<evidence type="ECO:0000313" key="5">
    <source>
        <dbReference type="EMBL" id="KAA5421841.1"/>
    </source>
</evidence>
<dbReference type="SUPFAM" id="SSF52266">
    <property type="entry name" value="SGNH hydrolase"/>
    <property type="match status" value="1"/>
</dbReference>
<reference evidence="6 8" key="2">
    <citation type="submission" date="2018-08" db="EMBL/GenBank/DDBJ databases">
        <title>A genome reference for cultivated species of the human gut microbiota.</title>
        <authorList>
            <person name="Zou Y."/>
            <person name="Xue W."/>
            <person name="Luo G."/>
        </authorList>
    </citation>
    <scope>NUCLEOTIDE SEQUENCE [LARGE SCALE GENOMIC DNA]</scope>
    <source>
        <strain evidence="6 8">AF22-3AC</strain>
    </source>
</reference>
<accession>A0A0P0GLV5</accession>
<reference evidence="5 9" key="3">
    <citation type="journal article" date="2019" name="Nat. Med.">
        <title>A library of human gut bacterial isolates paired with longitudinal multiomics data enables mechanistic microbiome research.</title>
        <authorList>
            <person name="Poyet M."/>
            <person name="Groussin M."/>
            <person name="Gibbons S.M."/>
            <person name="Avila-Pacheco J."/>
            <person name="Jiang X."/>
            <person name="Kearney S.M."/>
            <person name="Perrotta A.R."/>
            <person name="Berdy B."/>
            <person name="Zhao S."/>
            <person name="Lieberman T.D."/>
            <person name="Swanson P.K."/>
            <person name="Smith M."/>
            <person name="Roesemann S."/>
            <person name="Alexander J.E."/>
            <person name="Rich S.A."/>
            <person name="Livny J."/>
            <person name="Vlamakis H."/>
            <person name="Clish C."/>
            <person name="Bullock K."/>
            <person name="Deik A."/>
            <person name="Scott J."/>
            <person name="Pierce K.A."/>
            <person name="Xavier R.J."/>
            <person name="Alm E.J."/>
        </authorList>
    </citation>
    <scope>NUCLEOTIDE SEQUENCE [LARGE SCALE GENOMIC DNA]</scope>
    <source>
        <strain evidence="5 9">BIOML-A6</strain>
    </source>
</reference>
<evidence type="ECO:0000259" key="3">
    <source>
        <dbReference type="Pfam" id="PF03629"/>
    </source>
</evidence>
<dbReference type="KEGG" id="bcel:BcellWH2_03656"/>
<organism evidence="4 7">
    <name type="scientific">Bacteroides cellulosilyticus</name>
    <dbReference type="NCBI Taxonomy" id="246787"/>
    <lineage>
        <taxon>Bacteria</taxon>
        <taxon>Pseudomonadati</taxon>
        <taxon>Bacteroidota</taxon>
        <taxon>Bacteroidia</taxon>
        <taxon>Bacteroidales</taxon>
        <taxon>Bacteroidaceae</taxon>
        <taxon>Bacteroides</taxon>
    </lineage>
</organism>
<dbReference type="InterPro" id="IPR005181">
    <property type="entry name" value="SASA"/>
</dbReference>
<dbReference type="PANTHER" id="PTHR22901">
    <property type="entry name" value="SIALATE O-ACETYLESTERASE"/>
    <property type="match status" value="1"/>
</dbReference>
<dbReference type="Gene3D" id="3.40.50.1110">
    <property type="entry name" value="SGNH hydrolase"/>
    <property type="match status" value="1"/>
</dbReference>
<dbReference type="Proteomes" id="UP000061809">
    <property type="component" value="Chromosome"/>
</dbReference>
<dbReference type="EMBL" id="CP012801">
    <property type="protein sequence ID" value="ALJ60879.1"/>
    <property type="molecule type" value="Genomic_DNA"/>
</dbReference>
<dbReference type="Proteomes" id="UP000448877">
    <property type="component" value="Unassembled WGS sequence"/>
</dbReference>
<gene>
    <name evidence="4" type="ORF">BcellWH2_03656</name>
    <name evidence="6" type="ORF">DWX97_00945</name>
    <name evidence="5" type="ORF">F2Y81_05380</name>
</gene>
<dbReference type="eggNOG" id="COG1649">
    <property type="taxonomic scope" value="Bacteria"/>
</dbReference>
<dbReference type="InterPro" id="IPR013783">
    <property type="entry name" value="Ig-like_fold"/>
</dbReference>
<evidence type="ECO:0000256" key="2">
    <source>
        <dbReference type="SAM" id="SignalP"/>
    </source>
</evidence>
<feature type="domain" description="Sialate O-acetylesterase" evidence="3">
    <location>
        <begin position="103"/>
        <end position="338"/>
    </location>
</feature>
<proteinExistence type="predicted"/>
<dbReference type="RefSeq" id="WP_007209526.1">
    <property type="nucleotide sequence ID" value="NZ_CABMLT010000014.1"/>
</dbReference>
<evidence type="ECO:0000313" key="9">
    <source>
        <dbReference type="Proteomes" id="UP000448877"/>
    </source>
</evidence>
<feature type="signal peptide" evidence="2">
    <location>
        <begin position="1"/>
        <end position="18"/>
    </location>
</feature>
<evidence type="ECO:0000313" key="6">
    <source>
        <dbReference type="EMBL" id="RGS39879.1"/>
    </source>
</evidence>
<name>A0A0P0GLV5_9BACE</name>
<evidence type="ECO:0000313" key="4">
    <source>
        <dbReference type="EMBL" id="ALJ60879.1"/>
    </source>
</evidence>
<dbReference type="PANTHER" id="PTHR22901:SF0">
    <property type="entry name" value="SIALATE O-ACETYLESTERASE"/>
    <property type="match status" value="1"/>
</dbReference>
<evidence type="ECO:0000256" key="1">
    <source>
        <dbReference type="ARBA" id="ARBA00022801"/>
    </source>
</evidence>
<dbReference type="EMBL" id="VVYV01000006">
    <property type="protein sequence ID" value="KAA5421841.1"/>
    <property type="molecule type" value="Genomic_DNA"/>
</dbReference>
<dbReference type="GO" id="GO:0005975">
    <property type="term" value="P:carbohydrate metabolic process"/>
    <property type="evidence" value="ECO:0007669"/>
    <property type="project" value="TreeGrafter"/>
</dbReference>
<protein>
    <submittedName>
        <fullName evidence="5">Sialate O-acetylesterase</fullName>
    </submittedName>
</protein>
<dbReference type="GO" id="GO:0001681">
    <property type="term" value="F:sialate O-acetylesterase activity"/>
    <property type="evidence" value="ECO:0007669"/>
    <property type="project" value="InterPro"/>
</dbReference>
<dbReference type="STRING" id="246787.BcellWH2_03656"/>
<dbReference type="PATRIC" id="fig|246787.4.peg.3775"/>
<dbReference type="Gene3D" id="2.60.40.10">
    <property type="entry name" value="Immunoglobulins"/>
    <property type="match status" value="1"/>
</dbReference>
<evidence type="ECO:0000313" key="8">
    <source>
        <dbReference type="Proteomes" id="UP000283341"/>
    </source>
</evidence>
<dbReference type="EMBL" id="QRVJ01000001">
    <property type="protein sequence ID" value="RGS39879.1"/>
    <property type="molecule type" value="Genomic_DNA"/>
</dbReference>